<feature type="chain" id="PRO_5047366054" evidence="1">
    <location>
        <begin position="24"/>
        <end position="607"/>
    </location>
</feature>
<gene>
    <name evidence="2" type="ORF">H8S08_04485</name>
</gene>
<accession>A0ABR7CKU1</accession>
<evidence type="ECO:0000313" key="2">
    <source>
        <dbReference type="EMBL" id="MBC5616277.1"/>
    </source>
</evidence>
<feature type="signal peptide" evidence="1">
    <location>
        <begin position="1"/>
        <end position="23"/>
    </location>
</feature>
<reference evidence="2 3" key="1">
    <citation type="submission" date="2020-08" db="EMBL/GenBank/DDBJ databases">
        <title>Genome public.</title>
        <authorList>
            <person name="Liu C."/>
            <person name="Sun Q."/>
        </authorList>
    </citation>
    <scope>NUCLEOTIDE SEQUENCE [LARGE SCALE GENOMIC DNA]</scope>
    <source>
        <strain evidence="2 3">New-7</strain>
    </source>
</reference>
<keyword evidence="3" id="KW-1185">Reference proteome</keyword>
<dbReference type="Proteomes" id="UP000636891">
    <property type="component" value="Unassembled WGS sequence"/>
</dbReference>
<dbReference type="SUPFAM" id="SSF49344">
    <property type="entry name" value="CBD9-like"/>
    <property type="match status" value="1"/>
</dbReference>
<evidence type="ECO:0000313" key="3">
    <source>
        <dbReference type="Proteomes" id="UP000636891"/>
    </source>
</evidence>
<dbReference type="CDD" id="cd00241">
    <property type="entry name" value="DOMON_like"/>
    <property type="match status" value="1"/>
</dbReference>
<proteinExistence type="predicted"/>
<sequence length="607" mass="70131">MRKLFFISIVAAALVFWSERSSAQAVESDQWAATDGLGRALPGREQTRARRDDRKVAMFYWTWHTSPITDYRRIGNITQILREHPEAIDDYDHPAWDIGGNSYFWDEPLLGYYKTTDPWVLRKHAEMLADAGVDVVFFDCTNASLTWKSSYDVLIDVWTKAQGDGVNVPKIAFMLPFGPVDWSLVSLRQLYEDIYKPGRAENLWFYLHGKPCIMAYPDNLTDSPEDRAIRDFFTFRPGQPDIVDGPGRPDQWGWLETYPQHKFVERPDGGCEEMVVCVAQNANDASGGHCCAFNAPGTYGRSYTQQRGQDTREDAYLYGLNIQEQWDYALQCDPDLIFVTGWNEFIAGKHIGWHPARPYYPFAFPDQFDWERSRDIEPVKAWGDKGDAYYIQLVDNIRRYKGVSESQAVSQPRSFRIGRFDGWDGVSPDFRHYPGNTMHRNHKGHANMFYTNTTGRNDIVDAKVARDRRYVYFYVETADKLTPSTDRNWMMLFIDVDRDKATGWEGYDFVLNYEKPQDGKSVLSRHSGDGWNWERAAEADYAVDGNRMEIRIPRSLLGEFGKSLNIEFKWSDNMQEEGNIMDFYVNGDAAPGGRFNFVYDERAGQNR</sequence>
<keyword evidence="1" id="KW-0732">Signal</keyword>
<evidence type="ECO:0000256" key="1">
    <source>
        <dbReference type="SAM" id="SignalP"/>
    </source>
</evidence>
<name>A0ABR7CKU1_9BACT</name>
<protein>
    <submittedName>
        <fullName evidence="2">Uncharacterized protein</fullName>
    </submittedName>
</protein>
<organism evidence="2 3">
    <name type="scientific">Alistipes hominis</name>
    <dbReference type="NCBI Taxonomy" id="2763015"/>
    <lineage>
        <taxon>Bacteria</taxon>
        <taxon>Pseudomonadati</taxon>
        <taxon>Bacteroidota</taxon>
        <taxon>Bacteroidia</taxon>
        <taxon>Bacteroidales</taxon>
        <taxon>Rikenellaceae</taxon>
        <taxon>Alistipes</taxon>
    </lineage>
</organism>
<comment type="caution">
    <text evidence="2">The sequence shown here is derived from an EMBL/GenBank/DDBJ whole genome shotgun (WGS) entry which is preliminary data.</text>
</comment>
<dbReference type="RefSeq" id="WP_118655523.1">
    <property type="nucleotide sequence ID" value="NZ_JACOOK010000002.1"/>
</dbReference>
<dbReference type="Gene3D" id="3.20.20.80">
    <property type="entry name" value="Glycosidases"/>
    <property type="match status" value="1"/>
</dbReference>
<dbReference type="EMBL" id="JACOOK010000002">
    <property type="protein sequence ID" value="MBC5616277.1"/>
    <property type="molecule type" value="Genomic_DNA"/>
</dbReference>